<reference evidence="5" key="2">
    <citation type="submission" date="2020-09" db="EMBL/GenBank/DDBJ databases">
        <authorList>
            <person name="Sun Q."/>
            <person name="Ohkuma M."/>
        </authorList>
    </citation>
    <scope>NUCLEOTIDE SEQUENCE</scope>
    <source>
        <strain evidence="5">JCM 10088</strain>
    </source>
</reference>
<evidence type="ECO:0000256" key="1">
    <source>
        <dbReference type="ARBA" id="ARBA00009106"/>
    </source>
</evidence>
<keyword evidence="3" id="KW-0687">Ribonucleoprotein</keyword>
<evidence type="ECO:0000256" key="3">
    <source>
        <dbReference type="ARBA" id="ARBA00023274"/>
    </source>
</evidence>
<dbReference type="RefSeq" id="WP_188596119.1">
    <property type="nucleotide sequence ID" value="NZ_BMNL01000002.1"/>
</dbReference>
<dbReference type="Proteomes" id="UP000610960">
    <property type="component" value="Unassembled WGS sequence"/>
</dbReference>
<reference evidence="5" key="1">
    <citation type="journal article" date="2014" name="Int. J. Syst. Evol. Microbiol.">
        <title>Complete genome sequence of Corynebacterium casei LMG S-19264T (=DSM 44701T), isolated from a smear-ripened cheese.</title>
        <authorList>
            <consortium name="US DOE Joint Genome Institute (JGI-PGF)"/>
            <person name="Walter F."/>
            <person name="Albersmeier A."/>
            <person name="Kalinowski J."/>
            <person name="Ruckert C."/>
        </authorList>
    </citation>
    <scope>NUCLEOTIDE SEQUENCE</scope>
    <source>
        <strain evidence="5">JCM 10088</strain>
    </source>
</reference>
<comment type="caution">
    <text evidence="5">The sequence shown here is derived from an EMBL/GenBank/DDBJ whole genome shotgun (WGS) entry which is preliminary data.</text>
</comment>
<dbReference type="InterPro" id="IPR004977">
    <property type="entry name" value="Ribosomal_eS25"/>
</dbReference>
<dbReference type="EMBL" id="BMNL01000002">
    <property type="protein sequence ID" value="GGP20257.1"/>
    <property type="molecule type" value="Genomic_DNA"/>
</dbReference>
<keyword evidence="2 5" id="KW-0689">Ribosomal protein</keyword>
<evidence type="ECO:0000256" key="2">
    <source>
        <dbReference type="ARBA" id="ARBA00022980"/>
    </source>
</evidence>
<dbReference type="Pfam" id="PF03297">
    <property type="entry name" value="Ribosomal_S25"/>
    <property type="match status" value="1"/>
</dbReference>
<evidence type="ECO:0000256" key="4">
    <source>
        <dbReference type="SAM" id="MobiDB-lite"/>
    </source>
</evidence>
<proteinExistence type="inferred from homology"/>
<organism evidence="5 6">
    <name type="scientific">Thermocladium modestius</name>
    <dbReference type="NCBI Taxonomy" id="62609"/>
    <lineage>
        <taxon>Archaea</taxon>
        <taxon>Thermoproteota</taxon>
        <taxon>Thermoprotei</taxon>
        <taxon>Thermoproteales</taxon>
        <taxon>Thermoproteaceae</taxon>
        <taxon>Thermocladium</taxon>
    </lineage>
</organism>
<keyword evidence="6" id="KW-1185">Reference proteome</keyword>
<gene>
    <name evidence="5" type="ORF">GCM10007981_07600</name>
</gene>
<evidence type="ECO:0000313" key="6">
    <source>
        <dbReference type="Proteomes" id="UP000610960"/>
    </source>
</evidence>
<protein>
    <submittedName>
        <fullName evidence="5">30S ribosomal protein S25e</fullName>
    </submittedName>
</protein>
<dbReference type="PANTHER" id="PTHR12850">
    <property type="entry name" value="40S RIBOSOMAL PROTEIN S25"/>
    <property type="match status" value="1"/>
</dbReference>
<sequence length="120" mass="13531">MGGKKKPTLSQMAKKQQQDKAKETAQKKPEKGKGKKEENIKPVGDLTAELMNQIEKEVTKMEYVTPYLLSSKYGIKMNQAIQVLRTLNSKGIISLVSKGHRIEIYTTPTRAQELGLFPIR</sequence>
<dbReference type="Gene3D" id="3.30.63.20">
    <property type="match status" value="1"/>
</dbReference>
<feature type="region of interest" description="Disordered" evidence="4">
    <location>
        <begin position="1"/>
        <end position="44"/>
    </location>
</feature>
<feature type="compositionally biased region" description="Basic and acidic residues" evidence="4">
    <location>
        <begin position="16"/>
        <end position="40"/>
    </location>
</feature>
<evidence type="ECO:0000313" key="5">
    <source>
        <dbReference type="EMBL" id="GGP20257.1"/>
    </source>
</evidence>
<name>A0A830GTJ0_9CREN</name>
<dbReference type="OrthoDB" id="31234at2157"/>
<dbReference type="AlphaFoldDB" id="A0A830GTJ0"/>
<accession>A0A830GTJ0</accession>
<comment type="similarity">
    <text evidence="1">Belongs to the eukaryotic ribosomal protein eS25 family.</text>
</comment>
<dbReference type="GO" id="GO:1990904">
    <property type="term" value="C:ribonucleoprotein complex"/>
    <property type="evidence" value="ECO:0007669"/>
    <property type="project" value="UniProtKB-KW"/>
</dbReference>
<dbReference type="GO" id="GO:0005840">
    <property type="term" value="C:ribosome"/>
    <property type="evidence" value="ECO:0007669"/>
    <property type="project" value="UniProtKB-KW"/>
</dbReference>